<gene>
    <name evidence="2" type="ORF">MDA_GLEAN10003847</name>
</gene>
<feature type="chain" id="PRO_5003970911" evidence="1">
    <location>
        <begin position="19"/>
        <end position="169"/>
    </location>
</feature>
<sequence length="169" mass="19097">MGFWVLPSLTLGTVFFKAQPFMDFIASMWLAIWMGNQDPLEFKVKQVLKDLLALLVYQGSKEKGAPQALWEHMDKKEIRATLDNQGPEAHLAWMAVMELKELLDFQVLMAILDFSDHLYASRCLYIISNGFAFLKVCPFSPIWITLSIYGATTAAPCLIQKSVLAAPQH</sequence>
<reference evidence="3" key="1">
    <citation type="journal article" date="2013" name="Science">
        <title>Comparative analysis of bat genomes provides insight into the evolution of flight and immunity.</title>
        <authorList>
            <person name="Zhang G."/>
            <person name="Cowled C."/>
            <person name="Shi Z."/>
            <person name="Huang Z."/>
            <person name="Bishop-Lilly K.A."/>
            <person name="Fang X."/>
            <person name="Wynne J.W."/>
            <person name="Xiong Z."/>
            <person name="Baker M.L."/>
            <person name="Zhao W."/>
            <person name="Tachedjian M."/>
            <person name="Zhu Y."/>
            <person name="Zhou P."/>
            <person name="Jiang X."/>
            <person name="Ng J."/>
            <person name="Yang L."/>
            <person name="Wu L."/>
            <person name="Xiao J."/>
            <person name="Feng Y."/>
            <person name="Chen Y."/>
            <person name="Sun X."/>
            <person name="Zhang Y."/>
            <person name="Marsh G.A."/>
            <person name="Crameri G."/>
            <person name="Broder C.C."/>
            <person name="Frey K.G."/>
            <person name="Wang L.F."/>
            <person name="Wang J."/>
        </authorList>
    </citation>
    <scope>NUCLEOTIDE SEQUENCE [LARGE SCALE GENOMIC DNA]</scope>
</reference>
<proteinExistence type="predicted"/>
<keyword evidence="3" id="KW-1185">Reference proteome</keyword>
<dbReference type="AlphaFoldDB" id="L5M6T4"/>
<evidence type="ECO:0000313" key="3">
    <source>
        <dbReference type="Proteomes" id="UP000010556"/>
    </source>
</evidence>
<dbReference type="Proteomes" id="UP000010556">
    <property type="component" value="Unassembled WGS sequence"/>
</dbReference>
<name>L5M6T4_MYODS</name>
<evidence type="ECO:0000256" key="1">
    <source>
        <dbReference type="SAM" id="SignalP"/>
    </source>
</evidence>
<organism evidence="2 3">
    <name type="scientific">Myotis davidii</name>
    <name type="common">David's myotis</name>
    <dbReference type="NCBI Taxonomy" id="225400"/>
    <lineage>
        <taxon>Eukaryota</taxon>
        <taxon>Metazoa</taxon>
        <taxon>Chordata</taxon>
        <taxon>Craniata</taxon>
        <taxon>Vertebrata</taxon>
        <taxon>Euteleostomi</taxon>
        <taxon>Mammalia</taxon>
        <taxon>Eutheria</taxon>
        <taxon>Laurasiatheria</taxon>
        <taxon>Chiroptera</taxon>
        <taxon>Yangochiroptera</taxon>
        <taxon>Vespertilionidae</taxon>
        <taxon>Myotis</taxon>
    </lineage>
</organism>
<protein>
    <submittedName>
        <fullName evidence="2">Uncharacterized protein</fullName>
    </submittedName>
</protein>
<keyword evidence="1" id="KW-0732">Signal</keyword>
<evidence type="ECO:0000313" key="2">
    <source>
        <dbReference type="EMBL" id="ELK33970.1"/>
    </source>
</evidence>
<feature type="signal peptide" evidence="1">
    <location>
        <begin position="1"/>
        <end position="18"/>
    </location>
</feature>
<dbReference type="EMBL" id="KB103526">
    <property type="protein sequence ID" value="ELK33970.1"/>
    <property type="molecule type" value="Genomic_DNA"/>
</dbReference>
<accession>L5M6T4</accession>